<gene>
    <name evidence="5" type="ORF">BSL78_21287</name>
</gene>
<dbReference type="Gene3D" id="3.80.10.10">
    <property type="entry name" value="Ribonuclease Inhibitor"/>
    <property type="match status" value="1"/>
</dbReference>
<reference evidence="5 6" key="1">
    <citation type="journal article" date="2017" name="PLoS Biol.">
        <title>The sea cucumber genome provides insights into morphological evolution and visceral regeneration.</title>
        <authorList>
            <person name="Zhang X."/>
            <person name="Sun L."/>
            <person name="Yuan J."/>
            <person name="Sun Y."/>
            <person name="Gao Y."/>
            <person name="Zhang L."/>
            <person name="Li S."/>
            <person name="Dai H."/>
            <person name="Hamel J.F."/>
            <person name="Liu C."/>
            <person name="Yu Y."/>
            <person name="Liu S."/>
            <person name="Lin W."/>
            <person name="Guo K."/>
            <person name="Jin S."/>
            <person name="Xu P."/>
            <person name="Storey K.B."/>
            <person name="Huan P."/>
            <person name="Zhang T."/>
            <person name="Zhou Y."/>
            <person name="Zhang J."/>
            <person name="Lin C."/>
            <person name="Li X."/>
            <person name="Xing L."/>
            <person name="Huo D."/>
            <person name="Sun M."/>
            <person name="Wang L."/>
            <person name="Mercier A."/>
            <person name="Li F."/>
            <person name="Yang H."/>
            <person name="Xiang J."/>
        </authorList>
    </citation>
    <scope>NUCLEOTIDE SEQUENCE [LARGE SCALE GENOMIC DNA]</scope>
    <source>
        <strain evidence="5">Shaxun</strain>
        <tissue evidence="5">Muscle</tissue>
    </source>
</reference>
<keyword evidence="4" id="KW-0472">Membrane</keyword>
<dbReference type="FunFam" id="3.80.10.10:FF:000732">
    <property type="entry name" value="GD11101"/>
    <property type="match status" value="1"/>
</dbReference>
<sequence length="426" mass="48382">MNSPALQENRHDEDLPIIVCGLVCEYDDWFNRAKCDNRGLQVIPNSTGCEETRMLELEANDITSITFDLISSYRNIVILGLSRNSIASLEPGTFETTIYLENIIFSRNQLSQLENGTFRGPEHHLVGLYLDNNRLIEVHGLTLHGLKKLQTLSFSDNLIHFLPDNLFNDLTDLQHLHLSGNKLTHLDVHIFSGLSKLKLISLDRNHLDSIPTGVFDGLTSLYSVDLSNNHLYSIPQPSGLGLLHGLQSIYLNENYFTMSNLIIPFLNTSDILILGGNPFLCDCTFIQVQTWFLGKSKDDPTFLLQRSSLGCWWDDRFIDIYGDLSETCQDSSEDRQGSTPPKRSDQSSVSFNYRQLKTPSNMSPVVSSYDKNPTPRTPQSSDTDCMDNNDKRIFILILIIFIAIILLSLYIVFISFIYFLRARQIQ</sequence>
<dbReference type="PANTHER" id="PTHR24366">
    <property type="entry name" value="IG(IMMUNOGLOBULIN) AND LRR(LEUCINE RICH REPEAT) DOMAINS"/>
    <property type="match status" value="1"/>
</dbReference>
<evidence type="ECO:0000313" key="5">
    <source>
        <dbReference type="EMBL" id="PIK41862.1"/>
    </source>
</evidence>
<keyword evidence="4" id="KW-1133">Transmembrane helix</keyword>
<keyword evidence="1" id="KW-0433">Leucine-rich repeat</keyword>
<dbReference type="OrthoDB" id="676979at2759"/>
<keyword evidence="6" id="KW-1185">Reference proteome</keyword>
<dbReference type="SMART" id="SM00369">
    <property type="entry name" value="LRR_TYP"/>
    <property type="match status" value="7"/>
</dbReference>
<dbReference type="InterPro" id="IPR003591">
    <property type="entry name" value="Leu-rich_rpt_typical-subtyp"/>
</dbReference>
<dbReference type="STRING" id="307972.A0A2G8K1I6"/>
<evidence type="ECO:0000256" key="1">
    <source>
        <dbReference type="ARBA" id="ARBA00022614"/>
    </source>
</evidence>
<protein>
    <submittedName>
        <fullName evidence="5">Putative chondroadherin-like protein</fullName>
    </submittedName>
</protein>
<evidence type="ECO:0000256" key="2">
    <source>
        <dbReference type="ARBA" id="ARBA00022737"/>
    </source>
</evidence>
<dbReference type="Pfam" id="PF13855">
    <property type="entry name" value="LRR_8"/>
    <property type="match status" value="2"/>
</dbReference>
<evidence type="ECO:0000256" key="3">
    <source>
        <dbReference type="SAM" id="MobiDB-lite"/>
    </source>
</evidence>
<dbReference type="SUPFAM" id="SSF52058">
    <property type="entry name" value="L domain-like"/>
    <property type="match status" value="1"/>
</dbReference>
<organism evidence="5 6">
    <name type="scientific">Stichopus japonicus</name>
    <name type="common">Sea cucumber</name>
    <dbReference type="NCBI Taxonomy" id="307972"/>
    <lineage>
        <taxon>Eukaryota</taxon>
        <taxon>Metazoa</taxon>
        <taxon>Echinodermata</taxon>
        <taxon>Eleutherozoa</taxon>
        <taxon>Echinozoa</taxon>
        <taxon>Holothuroidea</taxon>
        <taxon>Aspidochirotacea</taxon>
        <taxon>Aspidochirotida</taxon>
        <taxon>Stichopodidae</taxon>
        <taxon>Apostichopus</taxon>
    </lineage>
</organism>
<keyword evidence="4" id="KW-0812">Transmembrane</keyword>
<feature type="compositionally biased region" description="Polar residues" evidence="3">
    <location>
        <begin position="337"/>
        <end position="371"/>
    </location>
</feature>
<dbReference type="AlphaFoldDB" id="A0A2G8K1I6"/>
<keyword evidence="2" id="KW-0677">Repeat</keyword>
<feature type="region of interest" description="Disordered" evidence="3">
    <location>
        <begin position="328"/>
        <end position="384"/>
    </location>
</feature>
<dbReference type="EMBL" id="MRZV01000983">
    <property type="protein sequence ID" value="PIK41862.1"/>
    <property type="molecule type" value="Genomic_DNA"/>
</dbReference>
<proteinExistence type="predicted"/>
<dbReference type="Proteomes" id="UP000230750">
    <property type="component" value="Unassembled WGS sequence"/>
</dbReference>
<dbReference type="InterPro" id="IPR032675">
    <property type="entry name" value="LRR_dom_sf"/>
</dbReference>
<name>A0A2G8K1I6_STIJA</name>
<dbReference type="InterPro" id="IPR001611">
    <property type="entry name" value="Leu-rich_rpt"/>
</dbReference>
<comment type="caution">
    <text evidence="5">The sequence shown here is derived from an EMBL/GenBank/DDBJ whole genome shotgun (WGS) entry which is preliminary data.</text>
</comment>
<feature type="transmembrane region" description="Helical" evidence="4">
    <location>
        <begin position="393"/>
        <end position="420"/>
    </location>
</feature>
<dbReference type="PROSITE" id="PS51450">
    <property type="entry name" value="LRR"/>
    <property type="match status" value="2"/>
</dbReference>
<evidence type="ECO:0000256" key="4">
    <source>
        <dbReference type="SAM" id="Phobius"/>
    </source>
</evidence>
<accession>A0A2G8K1I6</accession>
<evidence type="ECO:0000313" key="6">
    <source>
        <dbReference type="Proteomes" id="UP000230750"/>
    </source>
</evidence>